<evidence type="ECO:0000313" key="6">
    <source>
        <dbReference type="Proteomes" id="UP001151760"/>
    </source>
</evidence>
<dbReference type="InterPro" id="IPR001878">
    <property type="entry name" value="Znf_CCHC"/>
</dbReference>
<proteinExistence type="predicted"/>
<evidence type="ECO:0000256" key="3">
    <source>
        <dbReference type="SAM" id="MobiDB-lite"/>
    </source>
</evidence>
<dbReference type="Pfam" id="PF00098">
    <property type="entry name" value="zf-CCHC"/>
    <property type="match status" value="1"/>
</dbReference>
<keyword evidence="1" id="KW-0479">Metal-binding</keyword>
<reference evidence="5" key="1">
    <citation type="journal article" date="2022" name="Int. J. Mol. Sci.">
        <title>Draft Genome of Tanacetum Coccineum: Genomic Comparison of Closely Related Tanacetum-Family Plants.</title>
        <authorList>
            <person name="Yamashiro T."/>
            <person name="Shiraishi A."/>
            <person name="Nakayama K."/>
            <person name="Satake H."/>
        </authorList>
    </citation>
    <scope>NUCLEOTIDE SEQUENCE</scope>
</reference>
<dbReference type="EMBL" id="BQNB010020671">
    <property type="protein sequence ID" value="GJT98404.1"/>
    <property type="molecule type" value="Genomic_DNA"/>
</dbReference>
<evidence type="ECO:0000259" key="4">
    <source>
        <dbReference type="PROSITE" id="PS50158"/>
    </source>
</evidence>
<feature type="compositionally biased region" description="Basic and acidic residues" evidence="3">
    <location>
        <begin position="483"/>
        <end position="493"/>
    </location>
</feature>
<keyword evidence="1" id="KW-0862">Zinc</keyword>
<keyword evidence="1" id="KW-0863">Zinc-finger</keyword>
<comment type="caution">
    <text evidence="5">The sequence shown here is derived from an EMBL/GenBank/DDBJ whole genome shotgun (WGS) entry which is preliminary data.</text>
</comment>
<evidence type="ECO:0000256" key="2">
    <source>
        <dbReference type="SAM" id="Coils"/>
    </source>
</evidence>
<feature type="compositionally biased region" description="Polar residues" evidence="3">
    <location>
        <begin position="519"/>
        <end position="543"/>
    </location>
</feature>
<sequence length="554" mass="62533">MDSQSTETIEYGNAPQTTNVVEGVETEVVPLTAEEKAQRRLEMKAISILLMVIPNEHQLKFNLYKDAKSRMEAIQNRFGGNEATKKTQKNLLKQKYENFAASNSEMNKAKLEKMSLDDLCNNLKVYELEVKGSSSSSTNTQNVAFMSSNSIGSTSAAINTAQGVNTTSTQATANNSTTVDSLSDALIYYFFAKEIDLKWQMAMLTMRARRFLKKTGRKLDMADKETFGFDKSKVECYNCHKKGHFARECKAPKNQDNRYRENTRRTVPVETNISNALVSHSASSKYGVSTGSNCSSSCLENVRMLKEQNEQLIKDLRTAKINAVTYKRGLESVEARLLVYKKNEYVFGDNIILLKREILARDNAITEIKRKLEQATKEKDEIKLTVEKLENLSKSLLKIIDYQIMDKCKAGLGYNAVPPPYTGNFMPSKPDLVFPNIDDYADKPVAKSSDVKTSEAKPEPVKKDCGTPIIEDWESDSDEEDESKTVKQEDVSKTVKSNYAKIEFVRPKPARKPVKQVRQDTNSPSNKARGNQRNWNNMVSQRLGSDYEMLNKPC</sequence>
<dbReference type="PROSITE" id="PS50158">
    <property type="entry name" value="ZF_CCHC"/>
    <property type="match status" value="1"/>
</dbReference>
<dbReference type="SUPFAM" id="SSF57756">
    <property type="entry name" value="Retrovirus zinc finger-like domains"/>
    <property type="match status" value="1"/>
</dbReference>
<feature type="coiled-coil region" evidence="2">
    <location>
        <begin position="365"/>
        <end position="392"/>
    </location>
</feature>
<protein>
    <submittedName>
        <fullName evidence="5">Ribonuclease H-like domain-containing protein</fullName>
    </submittedName>
</protein>
<name>A0ABQ5IFF7_9ASTR</name>
<dbReference type="Proteomes" id="UP001151760">
    <property type="component" value="Unassembled WGS sequence"/>
</dbReference>
<keyword evidence="2" id="KW-0175">Coiled coil</keyword>
<accession>A0ABQ5IFF7</accession>
<evidence type="ECO:0000313" key="5">
    <source>
        <dbReference type="EMBL" id="GJT98404.1"/>
    </source>
</evidence>
<keyword evidence="6" id="KW-1185">Reference proteome</keyword>
<evidence type="ECO:0000256" key="1">
    <source>
        <dbReference type="PROSITE-ProRule" id="PRU00047"/>
    </source>
</evidence>
<dbReference type="SMART" id="SM00343">
    <property type="entry name" value="ZnF_C2HC"/>
    <property type="match status" value="1"/>
</dbReference>
<dbReference type="Gene3D" id="4.10.60.10">
    <property type="entry name" value="Zinc finger, CCHC-type"/>
    <property type="match status" value="1"/>
</dbReference>
<gene>
    <name evidence="5" type="ORF">Tco_1093922</name>
</gene>
<organism evidence="5 6">
    <name type="scientific">Tanacetum coccineum</name>
    <dbReference type="NCBI Taxonomy" id="301880"/>
    <lineage>
        <taxon>Eukaryota</taxon>
        <taxon>Viridiplantae</taxon>
        <taxon>Streptophyta</taxon>
        <taxon>Embryophyta</taxon>
        <taxon>Tracheophyta</taxon>
        <taxon>Spermatophyta</taxon>
        <taxon>Magnoliopsida</taxon>
        <taxon>eudicotyledons</taxon>
        <taxon>Gunneridae</taxon>
        <taxon>Pentapetalae</taxon>
        <taxon>asterids</taxon>
        <taxon>campanulids</taxon>
        <taxon>Asterales</taxon>
        <taxon>Asteraceae</taxon>
        <taxon>Asteroideae</taxon>
        <taxon>Anthemideae</taxon>
        <taxon>Anthemidinae</taxon>
        <taxon>Tanacetum</taxon>
    </lineage>
</organism>
<feature type="compositionally biased region" description="Basic and acidic residues" evidence="3">
    <location>
        <begin position="445"/>
        <end position="465"/>
    </location>
</feature>
<feature type="domain" description="CCHC-type" evidence="4">
    <location>
        <begin position="236"/>
        <end position="250"/>
    </location>
</feature>
<feature type="compositionally biased region" description="Acidic residues" evidence="3">
    <location>
        <begin position="471"/>
        <end position="482"/>
    </location>
</feature>
<reference evidence="5" key="2">
    <citation type="submission" date="2022-01" db="EMBL/GenBank/DDBJ databases">
        <authorList>
            <person name="Yamashiro T."/>
            <person name="Shiraishi A."/>
            <person name="Satake H."/>
            <person name="Nakayama K."/>
        </authorList>
    </citation>
    <scope>NUCLEOTIDE SEQUENCE</scope>
</reference>
<dbReference type="InterPro" id="IPR036875">
    <property type="entry name" value="Znf_CCHC_sf"/>
</dbReference>
<feature type="region of interest" description="Disordered" evidence="3">
    <location>
        <begin position="445"/>
        <end position="554"/>
    </location>
</feature>